<sequence length="125" mass="13340">MSIWAGRITSALVVIILVEDASVNLFAPQLIEAEMSASGFPIELVPVLAALMLLCAVLYAYPRTSVLGAILVTGFFGGAISLHLRMGEIGSPPQLISLLIGVLAWLGLFLRDANVRTILPLRRLA</sequence>
<protein>
    <submittedName>
        <fullName evidence="6">Membrane protein</fullName>
    </submittedName>
</protein>
<dbReference type="AlphaFoldDB" id="A0A512NQ78"/>
<keyword evidence="4 5" id="KW-0472">Membrane</keyword>
<evidence type="ECO:0000256" key="2">
    <source>
        <dbReference type="ARBA" id="ARBA00022692"/>
    </source>
</evidence>
<dbReference type="InterPro" id="IPR032808">
    <property type="entry name" value="DoxX"/>
</dbReference>
<reference evidence="6 7" key="1">
    <citation type="submission" date="2019-07" db="EMBL/GenBank/DDBJ databases">
        <title>Whole genome shotgun sequence of Reyranella soli NBRC 108950.</title>
        <authorList>
            <person name="Hosoyama A."/>
            <person name="Uohara A."/>
            <person name="Ohji S."/>
            <person name="Ichikawa N."/>
        </authorList>
    </citation>
    <scope>NUCLEOTIDE SEQUENCE [LARGE SCALE GENOMIC DNA]</scope>
    <source>
        <strain evidence="6 7">NBRC 108950</strain>
    </source>
</reference>
<name>A0A512NQ78_9HYPH</name>
<comment type="subcellular location">
    <subcellularLocation>
        <location evidence="1">Membrane</location>
        <topology evidence="1">Multi-pass membrane protein</topology>
    </subcellularLocation>
</comment>
<feature type="transmembrane region" description="Helical" evidence="5">
    <location>
        <begin position="44"/>
        <end position="61"/>
    </location>
</feature>
<keyword evidence="3 5" id="KW-1133">Transmembrane helix</keyword>
<dbReference type="RefSeq" id="WP_147156435.1">
    <property type="nucleotide sequence ID" value="NZ_BKAJ01000201.1"/>
</dbReference>
<dbReference type="EMBL" id="BKAJ01000201">
    <property type="protein sequence ID" value="GEP61110.1"/>
    <property type="molecule type" value="Genomic_DNA"/>
</dbReference>
<dbReference type="OrthoDB" id="9811373at2"/>
<evidence type="ECO:0000256" key="1">
    <source>
        <dbReference type="ARBA" id="ARBA00004141"/>
    </source>
</evidence>
<organism evidence="6 7">
    <name type="scientific">Reyranella soli</name>
    <dbReference type="NCBI Taxonomy" id="1230389"/>
    <lineage>
        <taxon>Bacteria</taxon>
        <taxon>Pseudomonadati</taxon>
        <taxon>Pseudomonadota</taxon>
        <taxon>Alphaproteobacteria</taxon>
        <taxon>Hyphomicrobiales</taxon>
        <taxon>Reyranellaceae</taxon>
        <taxon>Reyranella</taxon>
    </lineage>
</organism>
<feature type="transmembrane region" description="Helical" evidence="5">
    <location>
        <begin position="96"/>
        <end position="113"/>
    </location>
</feature>
<proteinExistence type="predicted"/>
<accession>A0A512NQ78</accession>
<feature type="transmembrane region" description="Helical" evidence="5">
    <location>
        <begin position="66"/>
        <end position="84"/>
    </location>
</feature>
<keyword evidence="7" id="KW-1185">Reference proteome</keyword>
<evidence type="ECO:0000256" key="5">
    <source>
        <dbReference type="SAM" id="Phobius"/>
    </source>
</evidence>
<evidence type="ECO:0000256" key="3">
    <source>
        <dbReference type="ARBA" id="ARBA00022989"/>
    </source>
</evidence>
<dbReference type="Proteomes" id="UP000321058">
    <property type="component" value="Unassembled WGS sequence"/>
</dbReference>
<dbReference type="Pfam" id="PF13564">
    <property type="entry name" value="DoxX_2"/>
    <property type="match status" value="1"/>
</dbReference>
<keyword evidence="2 5" id="KW-0812">Transmembrane</keyword>
<comment type="caution">
    <text evidence="6">The sequence shown here is derived from an EMBL/GenBank/DDBJ whole genome shotgun (WGS) entry which is preliminary data.</text>
</comment>
<evidence type="ECO:0000313" key="7">
    <source>
        <dbReference type="Proteomes" id="UP000321058"/>
    </source>
</evidence>
<evidence type="ECO:0000313" key="6">
    <source>
        <dbReference type="EMBL" id="GEP61110.1"/>
    </source>
</evidence>
<gene>
    <name evidence="6" type="ORF">RSO01_82760</name>
</gene>
<dbReference type="GO" id="GO:0016020">
    <property type="term" value="C:membrane"/>
    <property type="evidence" value="ECO:0007669"/>
    <property type="project" value="UniProtKB-SubCell"/>
</dbReference>
<evidence type="ECO:0000256" key="4">
    <source>
        <dbReference type="ARBA" id="ARBA00023136"/>
    </source>
</evidence>